<name>A0AAF0B9U7_PORGN</name>
<evidence type="ECO:0000313" key="2">
    <source>
        <dbReference type="Proteomes" id="UP001179501"/>
    </source>
</evidence>
<dbReference type="Proteomes" id="UP001179501">
    <property type="component" value="Chromosome"/>
</dbReference>
<dbReference type="PANTHER" id="PTHR35245">
    <property type="match status" value="1"/>
</dbReference>
<protein>
    <submittedName>
        <fullName evidence="1">Uncharacterized protein</fullName>
    </submittedName>
</protein>
<dbReference type="Gene3D" id="2.160.20.120">
    <property type="match status" value="1"/>
</dbReference>
<dbReference type="PANTHER" id="PTHR35245:SF2">
    <property type="entry name" value="DISINTEGRIN DOMAIN-CONTAINING PROTEIN"/>
    <property type="match status" value="1"/>
</dbReference>
<dbReference type="EMBL" id="CP116614">
    <property type="protein sequence ID" value="WCG02599.1"/>
    <property type="molecule type" value="Genomic_DNA"/>
</dbReference>
<evidence type="ECO:0000313" key="1">
    <source>
        <dbReference type="EMBL" id="WCG02599.1"/>
    </source>
</evidence>
<dbReference type="AlphaFoldDB" id="A0AAF0B9U7"/>
<dbReference type="RefSeq" id="WP_271935212.1">
    <property type="nucleotide sequence ID" value="NZ_CP116614.1"/>
</dbReference>
<proteinExistence type="predicted"/>
<accession>A0AAF0B9U7</accession>
<sequence>MKTNNFLELKETILASARIAEACREQYGRAYSSETPEELMEVIKDNFHWCVTNKVLTVPLIKEYRDLFTEHGIHCNESVDSGYLLADSATVRAWGSATVRAWGSATVEACDSATVEACDSATVEACDSATVRAWGSATVEACDSATVEACDSATVRAWGSATVRAWGSATVRAWGSATVEACDSATVRAWGSATVRAWGSATVEACDSATVEACGNAYVTSHDTIECQLSDKAIYRIRETNTIRFASDELKFERIYD</sequence>
<gene>
    <name evidence="1" type="ORF">NY151_08020</name>
</gene>
<organism evidence="1 2">
    <name type="scientific">Porphyromonas gingivalis</name>
    <name type="common">Bacteroides gingivalis</name>
    <dbReference type="NCBI Taxonomy" id="837"/>
    <lineage>
        <taxon>Bacteria</taxon>
        <taxon>Pseudomonadati</taxon>
        <taxon>Bacteroidota</taxon>
        <taxon>Bacteroidia</taxon>
        <taxon>Bacteroidales</taxon>
        <taxon>Porphyromonadaceae</taxon>
        <taxon>Porphyromonas</taxon>
    </lineage>
</organism>
<reference evidence="1" key="1">
    <citation type="submission" date="2023-01" db="EMBL/GenBank/DDBJ databases">
        <title>Phages are important unrecognized players in the ecology of the oral pathogen Porphyromonas gingivalis.</title>
        <authorList>
            <person name="Matrishin C.B."/>
            <person name="Kauffman K.M."/>
        </authorList>
    </citation>
    <scope>NUCLEOTIDE SEQUENCE</scope>
    <source>
        <strain evidence="1">ATCC 49417</strain>
    </source>
</reference>